<comment type="caution">
    <text evidence="5">The sequence shown here is derived from an EMBL/GenBank/DDBJ whole genome shotgun (WGS) entry which is preliminary data.</text>
</comment>
<dbReference type="InterPro" id="IPR007219">
    <property type="entry name" value="XnlR_reg_dom"/>
</dbReference>
<evidence type="ECO:0000313" key="6">
    <source>
        <dbReference type="Proteomes" id="UP000696573"/>
    </source>
</evidence>
<dbReference type="PANTHER" id="PTHR46910:SF1">
    <property type="entry name" value="MISCELLANEOUS ZN(II)2CYS6 TRANSCRIPTION FACTOR (EUROFUNG)-RELATED"/>
    <property type="match status" value="1"/>
</dbReference>
<dbReference type="EMBL" id="CABFNQ020000726">
    <property type="protein sequence ID" value="CAH0026944.1"/>
    <property type="molecule type" value="Genomic_DNA"/>
</dbReference>
<dbReference type="CDD" id="cd12148">
    <property type="entry name" value="fungal_TF_MHR"/>
    <property type="match status" value="1"/>
</dbReference>
<proteinExistence type="predicted"/>
<dbReference type="SMART" id="SM00066">
    <property type="entry name" value="GAL4"/>
    <property type="match status" value="1"/>
</dbReference>
<evidence type="ECO:0000256" key="3">
    <source>
        <dbReference type="SAM" id="MobiDB-lite"/>
    </source>
</evidence>
<evidence type="ECO:0000256" key="2">
    <source>
        <dbReference type="ARBA" id="ARBA00023242"/>
    </source>
</evidence>
<dbReference type="Pfam" id="PF04082">
    <property type="entry name" value="Fungal_trans"/>
    <property type="match status" value="1"/>
</dbReference>
<sequence length="547" mass="61268">MVGLANRACDRCRKRKIKCDFADPCFCCRTSSQACSYDVPIRKRGPKGPRDQRRQRNRTPVTPTDATLPGVPPQYSDGLLLLEKLRTELNDAIAQEQPSVPISTIAQLCISIRCHRSFPIVHERSLRADATYFFGAEGECFPTSIGQHGTKHGLALMRSFTVLTVLCAAQSFLFAKTTIQYGEAVGPKFLAAARAMFHYNEDVDRQTPDATSLQVRMLLSTCIQQHTGESGLAYHLVNEASLIARRLRLYRESVVSQYPPLEATLLRNAFWSLYSADSSAICCQNRAVILYEPLFDAEMDLQGPALNQVPLLDCEREGCMGTLEFGLLQSFHYLRRTWGNASRLLLSIRQLGRMKRERSDFDPAQLMRNREMYIDFSESLDDIPAILQPSKPLSQDASLSTAERSSFISLRYRLLSTYYFSKLMIIHECRVLGFALVVGLRDDDDVLASEEVNVARDYIYTLQSVEFHVLQELGEPGIELMRSVGSVLLAVSQGSDGRNKQRAVSQLNVLLDILARLDSQASEKLTAQLSVDAAIEFNTSPHDVASE</sequence>
<feature type="domain" description="Zn(2)-C6 fungal-type" evidence="4">
    <location>
        <begin position="8"/>
        <end position="37"/>
    </location>
</feature>
<dbReference type="AlphaFoldDB" id="A0A9N9VP99"/>
<evidence type="ECO:0000313" key="5">
    <source>
        <dbReference type="EMBL" id="CAH0026944.1"/>
    </source>
</evidence>
<gene>
    <name evidence="5" type="ORF">CRHIZ90672A_00003465</name>
</gene>
<keyword evidence="1" id="KW-0479">Metal-binding</keyword>
<dbReference type="InterPro" id="IPR036864">
    <property type="entry name" value="Zn2-C6_fun-type_DNA-bd_sf"/>
</dbReference>
<dbReference type="SUPFAM" id="SSF57701">
    <property type="entry name" value="Zn2/Cys6 DNA-binding domain"/>
    <property type="match status" value="1"/>
</dbReference>
<dbReference type="InterPro" id="IPR050987">
    <property type="entry name" value="AtrR-like"/>
</dbReference>
<accession>A0A9N9VP99</accession>
<dbReference type="Proteomes" id="UP000696573">
    <property type="component" value="Unassembled WGS sequence"/>
</dbReference>
<dbReference type="GO" id="GO:0008270">
    <property type="term" value="F:zinc ion binding"/>
    <property type="evidence" value="ECO:0007669"/>
    <property type="project" value="InterPro"/>
</dbReference>
<reference evidence="5" key="1">
    <citation type="submission" date="2021-10" db="EMBL/GenBank/DDBJ databases">
        <authorList>
            <person name="Piombo E."/>
        </authorList>
    </citation>
    <scope>NUCLEOTIDE SEQUENCE</scope>
</reference>
<protein>
    <recommendedName>
        <fullName evidence="4">Zn(2)-C6 fungal-type domain-containing protein</fullName>
    </recommendedName>
</protein>
<evidence type="ECO:0000256" key="1">
    <source>
        <dbReference type="ARBA" id="ARBA00022723"/>
    </source>
</evidence>
<dbReference type="Pfam" id="PF00172">
    <property type="entry name" value="Zn_clus"/>
    <property type="match status" value="1"/>
</dbReference>
<dbReference type="PANTHER" id="PTHR46910">
    <property type="entry name" value="TRANSCRIPTION FACTOR PDR1"/>
    <property type="match status" value="1"/>
</dbReference>
<evidence type="ECO:0000259" key="4">
    <source>
        <dbReference type="PROSITE" id="PS50048"/>
    </source>
</evidence>
<keyword evidence="6" id="KW-1185">Reference proteome</keyword>
<dbReference type="Gene3D" id="4.10.240.10">
    <property type="entry name" value="Zn(2)-C6 fungal-type DNA-binding domain"/>
    <property type="match status" value="1"/>
</dbReference>
<dbReference type="OrthoDB" id="2283488at2759"/>
<dbReference type="CDD" id="cd00067">
    <property type="entry name" value="GAL4"/>
    <property type="match status" value="1"/>
</dbReference>
<name>A0A9N9VP99_9HYPO</name>
<dbReference type="PROSITE" id="PS50048">
    <property type="entry name" value="ZN2_CY6_FUNGAL_2"/>
    <property type="match status" value="1"/>
</dbReference>
<keyword evidence="2" id="KW-0539">Nucleus</keyword>
<dbReference type="InterPro" id="IPR001138">
    <property type="entry name" value="Zn2Cys6_DnaBD"/>
</dbReference>
<dbReference type="GO" id="GO:0006351">
    <property type="term" value="P:DNA-templated transcription"/>
    <property type="evidence" value="ECO:0007669"/>
    <property type="project" value="InterPro"/>
</dbReference>
<dbReference type="PROSITE" id="PS00463">
    <property type="entry name" value="ZN2_CY6_FUNGAL_1"/>
    <property type="match status" value="1"/>
</dbReference>
<organism evidence="5 6">
    <name type="scientific">Clonostachys rhizophaga</name>
    <dbReference type="NCBI Taxonomy" id="160324"/>
    <lineage>
        <taxon>Eukaryota</taxon>
        <taxon>Fungi</taxon>
        <taxon>Dikarya</taxon>
        <taxon>Ascomycota</taxon>
        <taxon>Pezizomycotina</taxon>
        <taxon>Sordariomycetes</taxon>
        <taxon>Hypocreomycetidae</taxon>
        <taxon>Hypocreales</taxon>
        <taxon>Bionectriaceae</taxon>
        <taxon>Clonostachys</taxon>
    </lineage>
</organism>
<dbReference type="GO" id="GO:0003677">
    <property type="term" value="F:DNA binding"/>
    <property type="evidence" value="ECO:0007669"/>
    <property type="project" value="InterPro"/>
</dbReference>
<dbReference type="GO" id="GO:0000981">
    <property type="term" value="F:DNA-binding transcription factor activity, RNA polymerase II-specific"/>
    <property type="evidence" value="ECO:0007669"/>
    <property type="project" value="InterPro"/>
</dbReference>
<feature type="region of interest" description="Disordered" evidence="3">
    <location>
        <begin position="39"/>
        <end position="68"/>
    </location>
</feature>